<reference evidence="2 3" key="1">
    <citation type="submission" date="2017-05" db="EMBL/GenBank/DDBJ databases">
        <authorList>
            <person name="Varghese N."/>
            <person name="Submissions S."/>
        </authorList>
    </citation>
    <scope>NUCLEOTIDE SEQUENCE [LARGE SCALE GENOMIC DNA]</scope>
    <source>
        <strain evidence="2 3">DSM 21194</strain>
    </source>
</reference>
<name>A0A521EY78_9BACT</name>
<evidence type="ECO:0000313" key="3">
    <source>
        <dbReference type="Proteomes" id="UP000317593"/>
    </source>
</evidence>
<keyword evidence="1" id="KW-0472">Membrane</keyword>
<accession>A0A521EY78</accession>
<keyword evidence="1" id="KW-1133">Transmembrane helix</keyword>
<sequence length="192" mass="21564">MEANTSNHDNGSSSSTKRLVKILVIIGIGIPVLVELLTLFNLVNVQMFEDEENARQPASEAVADVSAVAEGDTLFSDQLYPVRIKEMRVSVSAQQWRFELGLEAMDDVTADQLEIEMDSIRLDSDRVLMGQQVAWTEVQRRPVSVRGEWTLQNGDIPAALYIGLRYFAGTDSSRHLQREIPLSTIPVRYTRQ</sequence>
<keyword evidence="1" id="KW-0812">Transmembrane</keyword>
<gene>
    <name evidence="2" type="ORF">SAMN06265218_12042</name>
</gene>
<evidence type="ECO:0000313" key="2">
    <source>
        <dbReference type="EMBL" id="SMO88982.1"/>
    </source>
</evidence>
<dbReference type="AlphaFoldDB" id="A0A521EY78"/>
<evidence type="ECO:0000256" key="1">
    <source>
        <dbReference type="SAM" id="Phobius"/>
    </source>
</evidence>
<dbReference type="EMBL" id="FXTH01000020">
    <property type="protein sequence ID" value="SMO88982.1"/>
    <property type="molecule type" value="Genomic_DNA"/>
</dbReference>
<dbReference type="RefSeq" id="WP_142715801.1">
    <property type="nucleotide sequence ID" value="NZ_FXTH01000020.1"/>
</dbReference>
<proteinExistence type="predicted"/>
<keyword evidence="3" id="KW-1185">Reference proteome</keyword>
<organism evidence="2 3">
    <name type="scientific">Fodinibius sediminis</name>
    <dbReference type="NCBI Taxonomy" id="1214077"/>
    <lineage>
        <taxon>Bacteria</taxon>
        <taxon>Pseudomonadati</taxon>
        <taxon>Balneolota</taxon>
        <taxon>Balneolia</taxon>
        <taxon>Balneolales</taxon>
        <taxon>Balneolaceae</taxon>
        <taxon>Fodinibius</taxon>
    </lineage>
</organism>
<dbReference type="Proteomes" id="UP000317593">
    <property type="component" value="Unassembled WGS sequence"/>
</dbReference>
<dbReference type="OrthoDB" id="1525070at2"/>
<protein>
    <submittedName>
        <fullName evidence="2">Uncharacterized protein</fullName>
    </submittedName>
</protein>
<feature type="transmembrane region" description="Helical" evidence="1">
    <location>
        <begin position="20"/>
        <end position="43"/>
    </location>
</feature>